<sequence>MLISLFSFSLHFAKIIAFTLFLPKL</sequence>
<organism evidence="1">
    <name type="scientific">Anguilla anguilla</name>
    <name type="common">European freshwater eel</name>
    <name type="synonym">Muraena anguilla</name>
    <dbReference type="NCBI Taxonomy" id="7936"/>
    <lineage>
        <taxon>Eukaryota</taxon>
        <taxon>Metazoa</taxon>
        <taxon>Chordata</taxon>
        <taxon>Craniata</taxon>
        <taxon>Vertebrata</taxon>
        <taxon>Euteleostomi</taxon>
        <taxon>Actinopterygii</taxon>
        <taxon>Neopterygii</taxon>
        <taxon>Teleostei</taxon>
        <taxon>Anguilliformes</taxon>
        <taxon>Anguillidae</taxon>
        <taxon>Anguilla</taxon>
    </lineage>
</organism>
<reference evidence="1" key="2">
    <citation type="journal article" date="2015" name="Fish Shellfish Immunol.">
        <title>Early steps in the European eel (Anguilla anguilla)-Vibrio vulnificus interaction in the gills: Role of the RtxA13 toxin.</title>
        <authorList>
            <person name="Callol A."/>
            <person name="Pajuelo D."/>
            <person name="Ebbesson L."/>
            <person name="Teles M."/>
            <person name="MacKenzie S."/>
            <person name="Amaro C."/>
        </authorList>
    </citation>
    <scope>NUCLEOTIDE SEQUENCE</scope>
</reference>
<dbReference type="EMBL" id="GBXM01058026">
    <property type="protein sequence ID" value="JAH50551.1"/>
    <property type="molecule type" value="Transcribed_RNA"/>
</dbReference>
<evidence type="ECO:0000313" key="1">
    <source>
        <dbReference type="EMBL" id="JAH50551.1"/>
    </source>
</evidence>
<protein>
    <submittedName>
        <fullName evidence="1">Uncharacterized protein</fullName>
    </submittedName>
</protein>
<reference evidence="1" key="1">
    <citation type="submission" date="2014-11" db="EMBL/GenBank/DDBJ databases">
        <authorList>
            <person name="Amaro Gonzalez C."/>
        </authorList>
    </citation>
    <scope>NUCLEOTIDE SEQUENCE</scope>
</reference>
<proteinExistence type="predicted"/>
<name>A0A0E9TAA2_ANGAN</name>
<dbReference type="AlphaFoldDB" id="A0A0E9TAA2"/>
<accession>A0A0E9TAA2</accession>